<dbReference type="CDD" id="cd20745">
    <property type="entry name" value="FIX_RhsA_AHH_HNH-like"/>
    <property type="match status" value="1"/>
</dbReference>
<protein>
    <submittedName>
        <fullName evidence="4">PKD domain containing protein</fullName>
    </submittedName>
</protein>
<evidence type="ECO:0000313" key="4">
    <source>
        <dbReference type="EMBL" id="AEE52881.1"/>
    </source>
</evidence>
<evidence type="ECO:0000256" key="1">
    <source>
        <dbReference type="SAM" id="SignalP"/>
    </source>
</evidence>
<dbReference type="SMART" id="SM00089">
    <property type="entry name" value="PKD"/>
    <property type="match status" value="6"/>
</dbReference>
<dbReference type="RefSeq" id="WP_013767416.1">
    <property type="nucleotide sequence ID" value="NC_015510.1"/>
</dbReference>
<dbReference type="PROSITE" id="PS50835">
    <property type="entry name" value="IG_LIKE"/>
    <property type="match status" value="1"/>
</dbReference>
<dbReference type="EMBL" id="CP002691">
    <property type="protein sequence ID" value="AEE52881.1"/>
    <property type="molecule type" value="Genomic_DNA"/>
</dbReference>
<dbReference type="Proteomes" id="UP000008461">
    <property type="component" value="Chromosome"/>
</dbReference>
<accession>F4L2C8</accession>
<dbReference type="InterPro" id="IPR035986">
    <property type="entry name" value="PKD_dom_sf"/>
</dbReference>
<reference evidence="4 5" key="1">
    <citation type="journal article" date="2011" name="Stand. Genomic Sci.">
        <title>Complete genome sequence of Haliscomenobacter hydrossis type strain (O).</title>
        <authorList>
            <consortium name="US DOE Joint Genome Institute (JGI-PGF)"/>
            <person name="Daligault H."/>
            <person name="Lapidus A."/>
            <person name="Zeytun A."/>
            <person name="Nolan M."/>
            <person name="Lucas S."/>
            <person name="Del Rio T.G."/>
            <person name="Tice H."/>
            <person name="Cheng J.F."/>
            <person name="Tapia R."/>
            <person name="Han C."/>
            <person name="Goodwin L."/>
            <person name="Pitluck S."/>
            <person name="Liolios K."/>
            <person name="Pagani I."/>
            <person name="Ivanova N."/>
            <person name="Huntemann M."/>
            <person name="Mavromatis K."/>
            <person name="Mikhailova N."/>
            <person name="Pati A."/>
            <person name="Chen A."/>
            <person name="Palaniappan K."/>
            <person name="Land M."/>
            <person name="Hauser L."/>
            <person name="Brambilla E.M."/>
            <person name="Rohde M."/>
            <person name="Verbarg S."/>
            <person name="Goker M."/>
            <person name="Bristow J."/>
            <person name="Eisen J.A."/>
            <person name="Markowitz V."/>
            <person name="Hugenholtz P."/>
            <person name="Kyrpides N.C."/>
            <person name="Klenk H.P."/>
            <person name="Woyke T."/>
        </authorList>
    </citation>
    <scope>NUCLEOTIDE SEQUENCE [LARGE SCALE GENOMIC DNA]</scope>
    <source>
        <strain evidence="5">ATCC 27775 / DSM 1100 / LMG 10767 / O</strain>
    </source>
</reference>
<sequence>MKKTTTRLLMLSLCLLLSQLLWSQNPGVKSNNGKPITISQALNTNKTGNKTVTLRASGGDKFRWNTGASTQAIEVPFDSRERYTVDVEEKDGRRTSLTTPLSPALFQRKLTKPGSAQLSAPDPQPGCPTSSLTGSYSRICAGTTLQLSANGGTSYLWSTGQTSSSIQVTPTMNINYTVTITFSDPEESLSCQDIKSTGLIEVIEQPAAVINGGGGNLCGGGVAVLTAGGGDTYLWNTGATSASISVSPASTSLYSVTATKAGLCTDDASTTVNVTPFNPSVSGLSTVCLGYGAQLSASGGTSYLWSNGFQSSSINVGPTSPGTYAYSVTITNGSCSAVRSHTLTVNPSPSASISGPAGACYNGSIALSASGGGTYFWSTGASTPGINVAALQSTQSFTVTVSNSYGCKRSESKTVTVYAPPSLDGTLSVCDGEAATLSVTGGSSYSWSTGESTASISPYPSSTSIYRVTVSDPNACTYVLSKTVSVSNLPNARISGPNTTCAGQNVSLTAFGGSSYLWSTGANTATINVSPGSTTTFTVTVSSGGGCLGSASQVINVRPLPIGNIAGASSVCPGQSTTLSASGGSTYLWNTGASSAAIEVSPTQNTNYTVSITNAEGCTVVKSHAVAVNISGSASNDGPLTCSKTTATLLGTSSAQGASYRWKNASGVEIATTPGTTVTTAGVYTLEITAAGGCKYTTATEVVQDLQIPQVSANSSGMLTCVQSSINLLGTSSASPASYEWRNGSGILIANTLNASTTQTGTYTLKVTAANGCSNTASTAVTEDLAVPVFTPSNDGPLTCTKTSVTLDAGATSTGLSYTWKNHGGSIISTSATVTVSAVGTYSVEVRGSNGCKTTRSTAVTLSADLPQVSANNGGPISCVSETSTLTGSSTTSGVSYQWYNPNNRLVSTQASFSTKVPGTYTFKVIAADGCSNSATTTVGTMGALPLAPSVFNNGPLSCTKGSVSMSASTLSNNVSYEWRNESGAMIGTSSGKSVTEPGAYTVRIQKSDGCAISLETVVQENRPQLQVNISGDAFVCWGGETTLTATGGGTYTWNTGESTPSVKTSFIYGPITYAVTVSTGTYCNASASFTVGNAPTPVANITGHNSVCNGSPLTLTASGGQTYKWSGTNETTQSIVVNPTVATTYTVTVTSDKGCTASKNHVISTVKSQPNNFTLSNVPTEPFCGEAPLNISVVNPNSNYTWSWSTGETTSSIQRTLTSSQTISVTATRNNGCTRTKAIPITVNPRPQGLILGVDISCAGGSTTLTAPLGETYLWSTGASTSSINIQPASDQTHNVTVSNAGGTCSAVFSKTVVVPAALSLNYTLANVEDCTANNASVQPIITGGQGNISLSIARYGELYFSPSLNGLRSGTYALKAEDDQQCIALKEVVIDEKQPAPAIDLPDVEVCAGATANLSINNAAAYTAFLWSNGATTSSITVSPTTITTYTITATASNGCQATDEVVVRVNPILTAIAQGSQTFCLPFGSSANANLYASVNGGTAPYTYQWYSGQTTASIGVSTPASAGFGVVVTDSKGCTASASTSIIVVPFPEVQITGGDIACYGNSTTLSATGGQSYLWSTGATTASIAVTPSSSTYYSVTVSNGICAAVPTGKMVLVPEALSLSHQLENDDDCIVHNAVIVPSATGGQGDKIFKIARNGELYFSETLIGLASGNYILVAEDSVGCTVSQEVEIKETPVGIDSLTLQGVDDCVPGNTKLIVETTGNHLPLVYRLNGQVVSGPTITLPTAAGDYTIEVEDAAGCKATRNEYYPAYDILTVNEYNISPVTDCSTPNGSIRLSLEGSSTSAYSSSVDGGTTWHPGDWVGNLRPGTYTTAVRYGSNGCVIQGPSVQVSAPNCLPEAGFTKDTIMVRSTTQRIVLPWKVESRPWGAADKDFSLIVKREGDGTPHFVDPNIATLQSPELRNSSNTLGQVVGYAPTFAGNDSLVLVLQPEAGDYLEPGIYIFTLEGENIEVDPFRNKLTVFVDLDGRLIVETFSVCGGDPIVLSVTDPKPGECYSWEGVEAGNVSKVTISNHIPGKVYKVWKLYDLKVTPQIFIGDDLANAKVPYKIDGPISKVCKGNDITIEAKKITTETEPGWTIAWDDTGLSGEKRTERAEITKTYKLWVTSPNGCRYAITHTVEVDDLSKVKITPSNPVACETGTTKLTIEGLPSSGYNIGWTTYKGVDQQGNPIARPASSGSSIQAGIGRWYATIGGGCAVPSIKTEEIEVKLAQGPNLANSVKAVGGFYFLPGIVTYGDQNNDLATYPPVPEMGSGGVVEVLGRERNIAVEITNYPGIEQIKAMAEAIVAQDSWINSIGNKKVFIVTPDAFCQNQDVLAKALIKIREYDLGYVVVPVSGGGGGVYIINTTFKQAAMSPVSDAHRSFVKSRIDCMVANGDATNGQEVLGVVFNTLIDNYETSYEELAEAFVGLDCSAFRDEDVFREDPELRSVDCKKITEPTKFFNTAALIITLPSGTTPVFNINPNITQAAQPGCVVSFTTGNKAIYTGRYYAPSVHPSYQTYHHVGFESQVKAYQNPKKYAFPTVDANVMLANVWYGKNLGDISYNNAGSYQIHVLDISTKKVSPGPTCEGDYVGSGLGKTYDLRGSKTNGVYFFKSTPALTSDDLSLWNVKLDAPFARRQVESSTDQNDPLSGGFIVSVPREGSAKPIILYIRYLKGASEPSSIHYFDEEQGCRWVPYDIDSDALISAQNKLKLRRMWQWFANIWDGGHLVLDIGGIFNPIGDIFNAAWYFHQGKPVDGAISLIGVAPLVGDVVVVFFRGRLRLLLKNGDEVITFLKQLKFGDEVIQIDMKKIFDGLLTAPGIPSTKLESLYRQLADPAFNGPDAAILLKAFEDDPAKMAKLWSEADELGTSLDDFTDFVKWAQEANVLQFVKDNPAAYAIYHRALLDGLPTNRIITLFNDFNTANGKELMYALINDPELIKIWALADEVGSDLKLDPAVLKRLKADLNPDLEAFIRARDKSGLAAWNILDGAKKCFTTP</sequence>
<feature type="domain" description="Ig-like" evidence="3">
    <location>
        <begin position="798"/>
        <end position="896"/>
    </location>
</feature>
<reference key="2">
    <citation type="submission" date="2011-04" db="EMBL/GenBank/DDBJ databases">
        <title>Complete sequence of chromosome of Haliscomenobacter hydrossis DSM 1100.</title>
        <authorList>
            <consortium name="US DOE Joint Genome Institute (JGI-PGF)"/>
            <person name="Lucas S."/>
            <person name="Han J."/>
            <person name="Lapidus A."/>
            <person name="Bruce D."/>
            <person name="Goodwin L."/>
            <person name="Pitluck S."/>
            <person name="Peters L."/>
            <person name="Kyrpides N."/>
            <person name="Mavromatis K."/>
            <person name="Ivanova N."/>
            <person name="Ovchinnikova G."/>
            <person name="Pagani I."/>
            <person name="Daligault H."/>
            <person name="Detter J.C."/>
            <person name="Han C."/>
            <person name="Land M."/>
            <person name="Hauser L."/>
            <person name="Markowitz V."/>
            <person name="Cheng J.-F."/>
            <person name="Hugenholtz P."/>
            <person name="Woyke T."/>
            <person name="Wu D."/>
            <person name="Verbarg S."/>
            <person name="Frueling A."/>
            <person name="Brambilla E."/>
            <person name="Klenk H.-P."/>
            <person name="Eisen J.A."/>
        </authorList>
    </citation>
    <scope>NUCLEOTIDE SEQUENCE</scope>
    <source>
        <strain>DSM 1100</strain>
    </source>
</reference>
<feature type="signal peptide" evidence="1">
    <location>
        <begin position="1"/>
        <end position="23"/>
    </location>
</feature>
<organism evidence="4 5">
    <name type="scientific">Haliscomenobacter hydrossis (strain ATCC 27775 / DSM 1100 / LMG 10767 / O)</name>
    <dbReference type="NCBI Taxonomy" id="760192"/>
    <lineage>
        <taxon>Bacteria</taxon>
        <taxon>Pseudomonadati</taxon>
        <taxon>Bacteroidota</taxon>
        <taxon>Saprospiria</taxon>
        <taxon>Saprospirales</taxon>
        <taxon>Haliscomenobacteraceae</taxon>
        <taxon>Haliscomenobacter</taxon>
    </lineage>
</organism>
<dbReference type="InterPro" id="IPR013783">
    <property type="entry name" value="Ig-like_fold"/>
</dbReference>
<feature type="chain" id="PRO_5003316360" evidence="1">
    <location>
        <begin position="24"/>
        <end position="3002"/>
    </location>
</feature>
<name>F4L2C8_HALH1</name>
<evidence type="ECO:0000259" key="2">
    <source>
        <dbReference type="PROSITE" id="PS50093"/>
    </source>
</evidence>
<dbReference type="KEGG" id="hhy:Halhy_5055"/>
<keyword evidence="1" id="KW-0732">Signal</keyword>
<dbReference type="InterPro" id="IPR007110">
    <property type="entry name" value="Ig-like_dom"/>
</dbReference>
<dbReference type="InterPro" id="IPR022409">
    <property type="entry name" value="PKD/Chitinase_dom"/>
</dbReference>
<evidence type="ECO:0000313" key="5">
    <source>
        <dbReference type="Proteomes" id="UP000008461"/>
    </source>
</evidence>
<dbReference type="InterPro" id="IPR000601">
    <property type="entry name" value="PKD_dom"/>
</dbReference>
<dbReference type="PROSITE" id="PS50093">
    <property type="entry name" value="PKD"/>
    <property type="match status" value="1"/>
</dbReference>
<feature type="domain" description="PKD" evidence="2">
    <location>
        <begin position="725"/>
        <end position="782"/>
    </location>
</feature>
<dbReference type="HOGENOM" id="CLU_226097_0_0_10"/>
<dbReference type="STRING" id="760192.Halhy_5055"/>
<proteinExistence type="predicted"/>
<dbReference type="Gene3D" id="2.60.40.10">
    <property type="entry name" value="Immunoglobulins"/>
    <property type="match status" value="3"/>
</dbReference>
<gene>
    <name evidence="4" type="ordered locus">Halhy_5055</name>
</gene>
<evidence type="ECO:0000259" key="3">
    <source>
        <dbReference type="PROSITE" id="PS50835"/>
    </source>
</evidence>
<dbReference type="eggNOG" id="COG2911">
    <property type="taxonomic scope" value="Bacteria"/>
</dbReference>
<keyword evidence="5" id="KW-1185">Reference proteome</keyword>
<dbReference type="SUPFAM" id="SSF49299">
    <property type="entry name" value="PKD domain"/>
    <property type="match status" value="1"/>
</dbReference>